<dbReference type="Pfam" id="PF09851">
    <property type="entry name" value="SHOCT"/>
    <property type="match status" value="1"/>
</dbReference>
<keyword evidence="1" id="KW-0812">Transmembrane</keyword>
<keyword evidence="5" id="KW-1185">Reference proteome</keyword>
<dbReference type="InterPro" id="IPR018649">
    <property type="entry name" value="SHOCT"/>
</dbReference>
<evidence type="ECO:0000256" key="1">
    <source>
        <dbReference type="SAM" id="Phobius"/>
    </source>
</evidence>
<keyword evidence="1" id="KW-1133">Transmembrane helix</keyword>
<dbReference type="Pfam" id="PF03703">
    <property type="entry name" value="bPH_2"/>
    <property type="match status" value="1"/>
</dbReference>
<reference evidence="4 5" key="1">
    <citation type="journal article" date="2009" name="Stand. Genomic Sci.">
        <title>Complete genome sequence of Acidimicrobium ferrooxidans type strain (ICP).</title>
        <authorList>
            <person name="Clum A."/>
            <person name="Nolan M."/>
            <person name="Lang E."/>
            <person name="Glavina Del Rio T."/>
            <person name="Tice H."/>
            <person name="Copeland A."/>
            <person name="Cheng J.F."/>
            <person name="Lucas S."/>
            <person name="Chen F."/>
            <person name="Bruce D."/>
            <person name="Goodwin L."/>
            <person name="Pitluck S."/>
            <person name="Ivanova N."/>
            <person name="Mavrommatis K."/>
            <person name="Mikhailova N."/>
            <person name="Pati A."/>
            <person name="Chen A."/>
            <person name="Palaniappan K."/>
            <person name="Goker M."/>
            <person name="Spring S."/>
            <person name="Land M."/>
            <person name="Hauser L."/>
            <person name="Chang Y.J."/>
            <person name="Jeffries C.C."/>
            <person name="Chain P."/>
            <person name="Bristow J."/>
            <person name="Eisen J.A."/>
            <person name="Markowitz V."/>
            <person name="Hugenholtz P."/>
            <person name="Kyrpides N.C."/>
            <person name="Klenk H.P."/>
            <person name="Lapidus A."/>
        </authorList>
    </citation>
    <scope>NUCLEOTIDE SEQUENCE [LARGE SCALE GENOMIC DNA]</scope>
    <source>
        <strain evidence="5">DSM 10331 / JCM 15462 / NBRC 103882 / ICP</strain>
    </source>
</reference>
<dbReference type="RefSeq" id="WP_015798049.1">
    <property type="nucleotide sequence ID" value="NC_013124.1"/>
</dbReference>
<protein>
    <submittedName>
        <fullName evidence="4">Membrane-flanked domain protein</fullName>
    </submittedName>
</protein>
<dbReference type="Proteomes" id="UP000000771">
    <property type="component" value="Chromosome"/>
</dbReference>
<sequence>MARGHPTTGLRDQRPSVQRRVAALLVSNERLEHVFHPHWWRLIEASGGGLVGLVVAALVAGVGFGPSLLIAAPVAVGSVLWIVIGVVRWRSELLLLTDRRVVFTRGVFARRTSEIPLKHVNDVSTEQGLIGRLLDFGRVRIVSGNANGQEVVTYLHGPARLRQEISRLTQASESTPTPTATSTGGSLVEQIQMLAFLHRMGEISDDEFQRAKEQVLWGDGARESEGDVEGGP</sequence>
<evidence type="ECO:0000259" key="2">
    <source>
        <dbReference type="Pfam" id="PF03703"/>
    </source>
</evidence>
<keyword evidence="1" id="KW-0472">Membrane</keyword>
<evidence type="ECO:0000313" key="5">
    <source>
        <dbReference type="Proteomes" id="UP000000771"/>
    </source>
</evidence>
<evidence type="ECO:0000259" key="3">
    <source>
        <dbReference type="Pfam" id="PF09851"/>
    </source>
</evidence>
<dbReference type="HOGENOM" id="CLU_1192715_0_0_11"/>
<accession>C7LXU6</accession>
<evidence type="ECO:0000313" key="4">
    <source>
        <dbReference type="EMBL" id="ACU53554.1"/>
    </source>
</evidence>
<dbReference type="PANTHER" id="PTHR37938">
    <property type="entry name" value="BLL0215 PROTEIN"/>
    <property type="match status" value="1"/>
</dbReference>
<feature type="transmembrane region" description="Helical" evidence="1">
    <location>
        <begin position="39"/>
        <end position="62"/>
    </location>
</feature>
<feature type="domain" description="SHOCT" evidence="3">
    <location>
        <begin position="189"/>
        <end position="216"/>
    </location>
</feature>
<dbReference type="KEGG" id="afo:Afer_0600"/>
<dbReference type="STRING" id="525909.Afer_0600"/>
<dbReference type="AlphaFoldDB" id="C7LXU6"/>
<proteinExistence type="predicted"/>
<dbReference type="InterPro" id="IPR005182">
    <property type="entry name" value="YdbS-like_PH"/>
</dbReference>
<dbReference type="EMBL" id="CP001631">
    <property type="protein sequence ID" value="ACU53554.1"/>
    <property type="molecule type" value="Genomic_DNA"/>
</dbReference>
<name>C7LXU6_ACIFD</name>
<feature type="transmembrane region" description="Helical" evidence="1">
    <location>
        <begin position="68"/>
        <end position="89"/>
    </location>
</feature>
<feature type="domain" description="YdbS-like PH" evidence="2">
    <location>
        <begin position="95"/>
        <end position="150"/>
    </location>
</feature>
<dbReference type="PANTHER" id="PTHR37938:SF1">
    <property type="entry name" value="BLL0215 PROTEIN"/>
    <property type="match status" value="1"/>
</dbReference>
<organism evidence="4 5">
    <name type="scientific">Acidimicrobium ferrooxidans (strain DSM 10331 / JCM 15462 / NBRC 103882 / ICP)</name>
    <dbReference type="NCBI Taxonomy" id="525909"/>
    <lineage>
        <taxon>Bacteria</taxon>
        <taxon>Bacillati</taxon>
        <taxon>Actinomycetota</taxon>
        <taxon>Acidimicrobiia</taxon>
        <taxon>Acidimicrobiales</taxon>
        <taxon>Acidimicrobiaceae</taxon>
        <taxon>Acidimicrobium</taxon>
    </lineage>
</organism>
<gene>
    <name evidence="4" type="ordered locus">Afer_0600</name>
</gene>
<dbReference type="eggNOG" id="COG3428">
    <property type="taxonomic scope" value="Bacteria"/>
</dbReference>